<evidence type="ECO:0000313" key="7">
    <source>
        <dbReference type="EMBL" id="AZB71736.1"/>
    </source>
</evidence>
<accession>A0AAN1UTP5</accession>
<name>A0AAN1UTP5_SYNEL</name>
<dbReference type="GO" id="GO:0140662">
    <property type="term" value="F:ATP-dependent protein folding chaperone"/>
    <property type="evidence" value="ECO:0007669"/>
    <property type="project" value="InterPro"/>
</dbReference>
<sequence>MAIALDFGTSNTVVARWNATTQAPELLSLANLSQRGSQTPPLIPSLLYVEEATEPRLVAGQAVRDQGRDRPQDSRFFRSFKRGIGAEVTGFLPELDGVCPDFERVGQWFLDTVIAALEAGDREGADLVLTVPVDSFENYRLWLSQVAQQWPVERVRLIDEPTAAALGYGVSQQSPILVVDFGGGTLDLALVELVAPGRTQRSPLGFILKWGDQSFGGNSGQRPQLARVLAKAGRNLGGSDLDDWLTDYFAAQFKLAPSRVLTRLAERIKIQLSTSPEASEVYFDDETLQSVQLQLDRDQFQQILQERGFFQQLDELLESVLQQGRRQGINPEAIAAVLLVGGSTQIPAVQSWINNFFPAEKIQSDRPFEAVACGALQLAQGLEVRDFLYHSYGIRYWNHRSQRHDWHPLIPPGQAYPMAEPVELVLGASVAQQPSIELVLGELSQDRGTTEVFFDGDRLITRQIGPDRTAAKALNDSETARTLAQLNPPGDPGVDRLRLLFWVDRDRFLRVTIEDLLTLETLVENQVVIQL</sequence>
<organism evidence="7 8">
    <name type="scientific">Synechococcus elongatus PCC 11801</name>
    <dbReference type="NCBI Taxonomy" id="2219813"/>
    <lineage>
        <taxon>Bacteria</taxon>
        <taxon>Bacillati</taxon>
        <taxon>Cyanobacteriota</taxon>
        <taxon>Cyanophyceae</taxon>
        <taxon>Synechococcales</taxon>
        <taxon>Synechococcaceae</taxon>
        <taxon>Synechococcus</taxon>
    </lineage>
</organism>
<dbReference type="InterPro" id="IPR018181">
    <property type="entry name" value="Heat_shock_70_CS"/>
</dbReference>
<dbReference type="PANTHER" id="PTHR19375">
    <property type="entry name" value="HEAT SHOCK PROTEIN 70KDA"/>
    <property type="match status" value="1"/>
</dbReference>
<dbReference type="PRINTS" id="PR00301">
    <property type="entry name" value="HEATSHOCK70"/>
</dbReference>
<dbReference type="Gene3D" id="3.30.420.40">
    <property type="match status" value="2"/>
</dbReference>
<evidence type="ECO:0000256" key="6">
    <source>
        <dbReference type="RuleBase" id="RU003322"/>
    </source>
</evidence>
<evidence type="ECO:0000256" key="2">
    <source>
        <dbReference type="ARBA" id="ARBA00022741"/>
    </source>
</evidence>
<dbReference type="AlphaFoldDB" id="A0AAN1UTP5"/>
<evidence type="ECO:0000256" key="4">
    <source>
        <dbReference type="ARBA" id="ARBA00023016"/>
    </source>
</evidence>
<proteinExistence type="inferred from homology"/>
<dbReference type="GO" id="GO:0005524">
    <property type="term" value="F:ATP binding"/>
    <property type="evidence" value="ECO:0007669"/>
    <property type="project" value="UniProtKB-KW"/>
</dbReference>
<reference evidence="7 8" key="1">
    <citation type="journal article" date="2018" name="Sci. Rep.">
        <title>Genome Features and Biochemical Characteristics of a Robust, Fast Growing and Naturally Transformable Cyanobacterium Synechococcus elongatus PCC 11801 Isolated from India.</title>
        <authorList>
            <person name="Jaiswal D."/>
            <person name="Sengupta A."/>
            <person name="Sohoni S."/>
            <person name="Sengupta S."/>
            <person name="Phadnavis A.G."/>
            <person name="Pakrasi H.B."/>
            <person name="Wangikar P.P."/>
        </authorList>
    </citation>
    <scope>NUCLEOTIDE SEQUENCE [LARGE SCALE GENOMIC DNA]</scope>
    <source>
        <strain evidence="7 8">PCC 11801</strain>
    </source>
</reference>
<protein>
    <submittedName>
        <fullName evidence="7">Hsp70 family protein</fullName>
    </submittedName>
</protein>
<evidence type="ECO:0000256" key="3">
    <source>
        <dbReference type="ARBA" id="ARBA00022840"/>
    </source>
</evidence>
<evidence type="ECO:0000256" key="1">
    <source>
        <dbReference type="ARBA" id="ARBA00007381"/>
    </source>
</evidence>
<keyword evidence="4" id="KW-0346">Stress response</keyword>
<dbReference type="InterPro" id="IPR043129">
    <property type="entry name" value="ATPase_NBD"/>
</dbReference>
<dbReference type="Proteomes" id="UP000267249">
    <property type="component" value="Chromosome"/>
</dbReference>
<dbReference type="InterPro" id="IPR013126">
    <property type="entry name" value="Hsp_70_fam"/>
</dbReference>
<dbReference type="Gene3D" id="3.90.640.10">
    <property type="entry name" value="Actin, Chain A, domain 4"/>
    <property type="match status" value="1"/>
</dbReference>
<dbReference type="RefSeq" id="WP_208675306.1">
    <property type="nucleotide sequence ID" value="NZ_CP030139.2"/>
</dbReference>
<evidence type="ECO:0000256" key="5">
    <source>
        <dbReference type="ARBA" id="ARBA00023186"/>
    </source>
</evidence>
<comment type="similarity">
    <text evidence="1 6">Belongs to the heat shock protein 70 family.</text>
</comment>
<gene>
    <name evidence="7" type="ORF">DOP62_02470</name>
</gene>
<dbReference type="EMBL" id="CP030139">
    <property type="protein sequence ID" value="AZB71736.1"/>
    <property type="molecule type" value="Genomic_DNA"/>
</dbReference>
<keyword evidence="3 6" id="KW-0067">ATP-binding</keyword>
<dbReference type="SUPFAM" id="SSF53067">
    <property type="entry name" value="Actin-like ATPase domain"/>
    <property type="match status" value="2"/>
</dbReference>
<keyword evidence="2 6" id="KW-0547">Nucleotide-binding</keyword>
<dbReference type="Pfam" id="PF00012">
    <property type="entry name" value="HSP70"/>
    <property type="match status" value="2"/>
</dbReference>
<evidence type="ECO:0000313" key="8">
    <source>
        <dbReference type="Proteomes" id="UP000267249"/>
    </source>
</evidence>
<keyword evidence="5" id="KW-0143">Chaperone</keyword>
<dbReference type="PROSITE" id="PS01036">
    <property type="entry name" value="HSP70_3"/>
    <property type="match status" value="1"/>
</dbReference>